<keyword evidence="2" id="KW-0012">Acyltransferase</keyword>
<dbReference type="GO" id="GO:0031417">
    <property type="term" value="C:NatC complex"/>
    <property type="evidence" value="ECO:0007669"/>
    <property type="project" value="TreeGrafter"/>
</dbReference>
<dbReference type="PANTHER" id="PTHR45896">
    <property type="entry name" value="N-ALPHA-ACETYLTRANSFERASE 30"/>
    <property type="match status" value="1"/>
</dbReference>
<organism evidence="5 6">
    <name type="scientific">Hymenoscyphus albidus</name>
    <dbReference type="NCBI Taxonomy" id="595503"/>
    <lineage>
        <taxon>Eukaryota</taxon>
        <taxon>Fungi</taxon>
        <taxon>Dikarya</taxon>
        <taxon>Ascomycota</taxon>
        <taxon>Pezizomycotina</taxon>
        <taxon>Leotiomycetes</taxon>
        <taxon>Helotiales</taxon>
        <taxon>Helotiaceae</taxon>
        <taxon>Hymenoscyphus</taxon>
    </lineage>
</organism>
<dbReference type="SUPFAM" id="SSF55729">
    <property type="entry name" value="Acyl-CoA N-acyltransferases (Nat)"/>
    <property type="match status" value="1"/>
</dbReference>
<dbReference type="InterPro" id="IPR044542">
    <property type="entry name" value="NAA30-like"/>
</dbReference>
<dbReference type="Gene3D" id="3.40.630.30">
    <property type="match status" value="1"/>
</dbReference>
<dbReference type="PROSITE" id="PS51186">
    <property type="entry name" value="GNAT"/>
    <property type="match status" value="1"/>
</dbReference>
<evidence type="ECO:0000313" key="5">
    <source>
        <dbReference type="EMBL" id="CAG8974742.1"/>
    </source>
</evidence>
<comment type="caution">
    <text evidence="5">The sequence shown here is derived from an EMBL/GenBank/DDBJ whole genome shotgun (WGS) entry which is preliminary data.</text>
</comment>
<evidence type="ECO:0000256" key="3">
    <source>
        <dbReference type="ARBA" id="ARBA00024025"/>
    </source>
</evidence>
<sequence>MVQRPRVSHQKKIKHVKACKISVFPESPHDHSTTFQPSHQPTTNTLSILSRLTIMTETVIIPAVAMSSNTREKSRPLPAELLYIQYSHAHEKQYLPSIRALISKDLSEPYSIYVYRYFLYQWGDLCLMALSPNSSPVSPKLIGVVISKLEPHTSPSHSSPTTLRGYIAMLAVSSSYRNHGIATTLVRKAIDAMVERGADEVVLETEETNIPAMKLYERLGFLRSKKLHRYYLNGNSAYRLVLHLKNVGEMMEAKELQQGGGML</sequence>
<dbReference type="CDD" id="cd04301">
    <property type="entry name" value="NAT_SF"/>
    <property type="match status" value="1"/>
</dbReference>
<protein>
    <recommendedName>
        <fullName evidence="4">N-acetyltransferase domain-containing protein</fullName>
    </recommendedName>
</protein>
<gene>
    <name evidence="5" type="ORF">HYALB_00000353</name>
</gene>
<dbReference type="InterPro" id="IPR000182">
    <property type="entry name" value="GNAT_dom"/>
</dbReference>
<dbReference type="EMBL" id="CAJVRM010000116">
    <property type="protein sequence ID" value="CAG8974742.1"/>
    <property type="molecule type" value="Genomic_DNA"/>
</dbReference>
<dbReference type="InterPro" id="IPR016181">
    <property type="entry name" value="Acyl_CoA_acyltransferase"/>
</dbReference>
<dbReference type="OrthoDB" id="249099at2759"/>
<proteinExistence type="inferred from homology"/>
<keyword evidence="1" id="KW-0808">Transferase</keyword>
<name>A0A9N9LKS6_9HELO</name>
<dbReference type="GO" id="GO:0004596">
    <property type="term" value="F:protein-N-terminal amino-acid acetyltransferase activity"/>
    <property type="evidence" value="ECO:0007669"/>
    <property type="project" value="InterPro"/>
</dbReference>
<reference evidence="5" key="1">
    <citation type="submission" date="2021-07" db="EMBL/GenBank/DDBJ databases">
        <authorList>
            <person name="Durling M."/>
        </authorList>
    </citation>
    <scope>NUCLEOTIDE SEQUENCE</scope>
</reference>
<dbReference type="Pfam" id="PF00583">
    <property type="entry name" value="Acetyltransf_1"/>
    <property type="match status" value="1"/>
</dbReference>
<evidence type="ECO:0000313" key="6">
    <source>
        <dbReference type="Proteomes" id="UP000701801"/>
    </source>
</evidence>
<comment type="similarity">
    <text evidence="3">Belongs to the acetyltransferase family. MAK3 subfamily.</text>
</comment>
<evidence type="ECO:0000256" key="1">
    <source>
        <dbReference type="ARBA" id="ARBA00022679"/>
    </source>
</evidence>
<evidence type="ECO:0000256" key="2">
    <source>
        <dbReference type="ARBA" id="ARBA00023315"/>
    </source>
</evidence>
<keyword evidence="6" id="KW-1185">Reference proteome</keyword>
<dbReference type="Proteomes" id="UP000701801">
    <property type="component" value="Unassembled WGS sequence"/>
</dbReference>
<feature type="domain" description="N-acetyltransferase" evidence="4">
    <location>
        <begin position="84"/>
        <end position="245"/>
    </location>
</feature>
<accession>A0A9N9LKS6</accession>
<dbReference type="AlphaFoldDB" id="A0A9N9LKS6"/>
<dbReference type="PANTHER" id="PTHR45896:SF1">
    <property type="entry name" value="N-ALPHA-ACETYLTRANSFERASE 30"/>
    <property type="match status" value="1"/>
</dbReference>
<evidence type="ECO:0000259" key="4">
    <source>
        <dbReference type="PROSITE" id="PS51186"/>
    </source>
</evidence>